<protein>
    <submittedName>
        <fullName evidence="1">Uncharacterized protein</fullName>
    </submittedName>
</protein>
<dbReference type="EMBL" id="GISG01280157">
    <property type="protein sequence ID" value="MBA4678710.1"/>
    <property type="molecule type" value="Transcribed_RNA"/>
</dbReference>
<name>A0A7C9AZB2_OPUST</name>
<sequence>MCILNESIGTRPWAKDLNFNFIKMGSQIQCEIAQFSLSHFLTIHISCCMRLGSCQLFPEILGYALHFRRKSREDRTRSDLRGACMSPSHVLLRKRERPLVHELLVLCSKPPPPKKKKSTQSLVFNMPLRSNFHL</sequence>
<reference evidence="1" key="1">
    <citation type="journal article" date="2013" name="J. Plant Res.">
        <title>Effect of fungi and light on seed germination of three Opuntia species from semiarid lands of central Mexico.</title>
        <authorList>
            <person name="Delgado-Sanchez P."/>
            <person name="Jimenez-Bremont J.F."/>
            <person name="Guerrero-Gonzalez Mde L."/>
            <person name="Flores J."/>
        </authorList>
    </citation>
    <scope>NUCLEOTIDE SEQUENCE</scope>
    <source>
        <tissue evidence="1">Cladode</tissue>
    </source>
</reference>
<accession>A0A7C9AZB2</accession>
<reference evidence="1" key="2">
    <citation type="submission" date="2020-07" db="EMBL/GenBank/DDBJ databases">
        <authorList>
            <person name="Vera ALvarez R."/>
            <person name="Arias-Moreno D.M."/>
            <person name="Jimenez-Jacinto V."/>
            <person name="Jimenez-Bremont J.F."/>
            <person name="Swaminathan K."/>
            <person name="Moose S.P."/>
            <person name="Guerrero-Gonzalez M.L."/>
            <person name="Marino-Ramirez L."/>
            <person name="Landsman D."/>
            <person name="Rodriguez-Kessler M."/>
            <person name="Delgado-Sanchez P."/>
        </authorList>
    </citation>
    <scope>NUCLEOTIDE SEQUENCE</scope>
    <source>
        <tissue evidence="1">Cladode</tissue>
    </source>
</reference>
<dbReference type="AlphaFoldDB" id="A0A7C9AZB2"/>
<organism evidence="1">
    <name type="scientific">Opuntia streptacantha</name>
    <name type="common">Prickly pear cactus</name>
    <name type="synonym">Opuntia cardona</name>
    <dbReference type="NCBI Taxonomy" id="393608"/>
    <lineage>
        <taxon>Eukaryota</taxon>
        <taxon>Viridiplantae</taxon>
        <taxon>Streptophyta</taxon>
        <taxon>Embryophyta</taxon>
        <taxon>Tracheophyta</taxon>
        <taxon>Spermatophyta</taxon>
        <taxon>Magnoliopsida</taxon>
        <taxon>eudicotyledons</taxon>
        <taxon>Gunneridae</taxon>
        <taxon>Pentapetalae</taxon>
        <taxon>Caryophyllales</taxon>
        <taxon>Cactineae</taxon>
        <taxon>Cactaceae</taxon>
        <taxon>Opuntioideae</taxon>
        <taxon>Opuntia</taxon>
    </lineage>
</organism>
<evidence type="ECO:0000313" key="1">
    <source>
        <dbReference type="EMBL" id="MBA4678710.1"/>
    </source>
</evidence>
<proteinExistence type="predicted"/>